<dbReference type="InterPro" id="IPR020829">
    <property type="entry name" value="GlycerAld_3-P_DH_cat"/>
</dbReference>
<dbReference type="Pfam" id="PF02800">
    <property type="entry name" value="Gp_dh_C"/>
    <property type="match status" value="1"/>
</dbReference>
<keyword evidence="5" id="KW-1185">Reference proteome</keyword>
<dbReference type="PRINTS" id="PR00078">
    <property type="entry name" value="G3PDHDRGNASE"/>
</dbReference>
<dbReference type="Proteomes" id="UP001204746">
    <property type="component" value="Unassembled WGS sequence"/>
</dbReference>
<dbReference type="RefSeq" id="WP_256647878.1">
    <property type="nucleotide sequence ID" value="NZ_JANIAA010000001.1"/>
</dbReference>
<reference evidence="4 5" key="1">
    <citation type="submission" date="2022-07" db="EMBL/GenBank/DDBJ databases">
        <authorList>
            <person name="Phongsopitanun W."/>
            <person name="Tanasupawat S."/>
        </authorList>
    </citation>
    <scope>NUCLEOTIDE SEQUENCE [LARGE SCALE GENOMIC DNA]</scope>
    <source>
        <strain evidence="4 5">RCU-064</strain>
    </source>
</reference>
<protein>
    <recommendedName>
        <fullName evidence="3">Glyceraldehyde 3-phosphate dehydrogenase catalytic domain-containing protein</fullName>
    </recommendedName>
</protein>
<dbReference type="Gene3D" id="3.30.360.10">
    <property type="entry name" value="Dihydrodipicolinate Reductase, domain 2"/>
    <property type="match status" value="1"/>
</dbReference>
<evidence type="ECO:0000256" key="1">
    <source>
        <dbReference type="ARBA" id="ARBA00023002"/>
    </source>
</evidence>
<evidence type="ECO:0000313" key="5">
    <source>
        <dbReference type="Proteomes" id="UP001204746"/>
    </source>
</evidence>
<dbReference type="SUPFAM" id="SSF55347">
    <property type="entry name" value="Glyceraldehyde-3-phosphate dehydrogenase-like, C-terminal domain"/>
    <property type="match status" value="1"/>
</dbReference>
<evidence type="ECO:0000313" key="4">
    <source>
        <dbReference type="EMBL" id="MCQ8186667.1"/>
    </source>
</evidence>
<name>A0ABT1UNQ7_9ACTN</name>
<keyword evidence="1" id="KW-0560">Oxidoreductase</keyword>
<feature type="domain" description="Glyceraldehyde 3-phosphate dehydrogenase catalytic" evidence="3">
    <location>
        <begin position="40"/>
        <end position="196"/>
    </location>
</feature>
<dbReference type="PANTHER" id="PTHR43148">
    <property type="entry name" value="GLYCERALDEHYDE-3-PHOSPHATE DEHYDROGENASE 2"/>
    <property type="match status" value="1"/>
</dbReference>
<sequence>MILSAPARTETVATVVHGVNPAPGGQQVISCASCTTNCNTPVVEVMDRRIGVERAIMTTVHAYTASQQLIDGPGKDFRRGRAGAANMLPASTGAALATTKALPGLTGRFDGVALRVPIPIGSIADIVLVTTRPTSLEEVNGIFREEAVTERYRGVLGLSEEAIVSSDIIGDSRASIVDAAMTRVVDGTLVKIMSWYDNEWGFTHQMVREALSVLGIHRPGSKHRRCSDRADRDGVKAHHGPRT</sequence>
<evidence type="ECO:0000256" key="2">
    <source>
        <dbReference type="SAM" id="MobiDB-lite"/>
    </source>
</evidence>
<dbReference type="InterPro" id="IPR020831">
    <property type="entry name" value="GlycerAld/Erythrose_P_DH"/>
</dbReference>
<comment type="caution">
    <text evidence="4">The sequence shown here is derived from an EMBL/GenBank/DDBJ whole genome shotgun (WGS) entry which is preliminary data.</text>
</comment>
<dbReference type="SUPFAM" id="SSF51735">
    <property type="entry name" value="NAD(P)-binding Rossmann-fold domains"/>
    <property type="match status" value="1"/>
</dbReference>
<feature type="region of interest" description="Disordered" evidence="2">
    <location>
        <begin position="219"/>
        <end position="243"/>
    </location>
</feature>
<organism evidence="4 5">
    <name type="scientific">Streptomyces rugosispiralis</name>
    <dbReference type="NCBI Taxonomy" id="2967341"/>
    <lineage>
        <taxon>Bacteria</taxon>
        <taxon>Bacillati</taxon>
        <taxon>Actinomycetota</taxon>
        <taxon>Actinomycetes</taxon>
        <taxon>Kitasatosporales</taxon>
        <taxon>Streptomycetaceae</taxon>
        <taxon>Streptomyces</taxon>
    </lineage>
</organism>
<dbReference type="InterPro" id="IPR036291">
    <property type="entry name" value="NAD(P)-bd_dom_sf"/>
</dbReference>
<dbReference type="CDD" id="cd18126">
    <property type="entry name" value="GAPDH_I_C"/>
    <property type="match status" value="1"/>
</dbReference>
<dbReference type="EMBL" id="JANIAA010000001">
    <property type="protein sequence ID" value="MCQ8186667.1"/>
    <property type="molecule type" value="Genomic_DNA"/>
</dbReference>
<accession>A0ABT1UNQ7</accession>
<feature type="compositionally biased region" description="Basic and acidic residues" evidence="2">
    <location>
        <begin position="227"/>
        <end position="236"/>
    </location>
</feature>
<evidence type="ECO:0000259" key="3">
    <source>
        <dbReference type="Pfam" id="PF02800"/>
    </source>
</evidence>
<dbReference type="Gene3D" id="3.40.50.720">
    <property type="entry name" value="NAD(P)-binding Rossmann-like Domain"/>
    <property type="match status" value="1"/>
</dbReference>
<proteinExistence type="predicted"/>
<gene>
    <name evidence="4" type="ORF">NP777_00010</name>
</gene>